<protein>
    <submittedName>
        <fullName evidence="2">Uncharacterized protein</fullName>
    </submittedName>
</protein>
<dbReference type="EMBL" id="KN832870">
    <property type="protein sequence ID" value="KIN06851.1"/>
    <property type="molecule type" value="Genomic_DNA"/>
</dbReference>
<dbReference type="Proteomes" id="UP000054321">
    <property type="component" value="Unassembled WGS sequence"/>
</dbReference>
<reference evidence="3" key="2">
    <citation type="submission" date="2015-01" db="EMBL/GenBank/DDBJ databases">
        <title>Evolutionary Origins and Diversification of the Mycorrhizal Mutualists.</title>
        <authorList>
            <consortium name="DOE Joint Genome Institute"/>
            <consortium name="Mycorrhizal Genomics Consortium"/>
            <person name="Kohler A."/>
            <person name="Kuo A."/>
            <person name="Nagy L.G."/>
            <person name="Floudas D."/>
            <person name="Copeland A."/>
            <person name="Barry K.W."/>
            <person name="Cichocki N."/>
            <person name="Veneault-Fourrey C."/>
            <person name="LaButti K."/>
            <person name="Lindquist E.A."/>
            <person name="Lipzen A."/>
            <person name="Lundell T."/>
            <person name="Morin E."/>
            <person name="Murat C."/>
            <person name="Riley R."/>
            <person name="Ohm R."/>
            <person name="Sun H."/>
            <person name="Tunlid A."/>
            <person name="Henrissat B."/>
            <person name="Grigoriev I.V."/>
            <person name="Hibbett D.S."/>
            <person name="Martin F."/>
        </authorList>
    </citation>
    <scope>NUCLEOTIDE SEQUENCE [LARGE SCALE GENOMIC DNA]</scope>
    <source>
        <strain evidence="3">Zn</strain>
    </source>
</reference>
<dbReference type="OrthoDB" id="3006326at2759"/>
<accession>A0A0C3HF39</accession>
<organism evidence="2 3">
    <name type="scientific">Oidiodendron maius (strain Zn)</name>
    <dbReference type="NCBI Taxonomy" id="913774"/>
    <lineage>
        <taxon>Eukaryota</taxon>
        <taxon>Fungi</taxon>
        <taxon>Dikarya</taxon>
        <taxon>Ascomycota</taxon>
        <taxon>Pezizomycotina</taxon>
        <taxon>Leotiomycetes</taxon>
        <taxon>Leotiomycetes incertae sedis</taxon>
        <taxon>Myxotrichaceae</taxon>
        <taxon>Oidiodendron</taxon>
    </lineage>
</organism>
<name>A0A0C3HF39_OIDMZ</name>
<dbReference type="AlphaFoldDB" id="A0A0C3HF39"/>
<evidence type="ECO:0000313" key="3">
    <source>
        <dbReference type="Proteomes" id="UP000054321"/>
    </source>
</evidence>
<keyword evidence="1" id="KW-0732">Signal</keyword>
<dbReference type="HOGENOM" id="CLU_837022_0_0_1"/>
<keyword evidence="3" id="KW-1185">Reference proteome</keyword>
<reference evidence="2 3" key="1">
    <citation type="submission" date="2014-04" db="EMBL/GenBank/DDBJ databases">
        <authorList>
            <consortium name="DOE Joint Genome Institute"/>
            <person name="Kuo A."/>
            <person name="Martino E."/>
            <person name="Perotto S."/>
            <person name="Kohler A."/>
            <person name="Nagy L.G."/>
            <person name="Floudas D."/>
            <person name="Copeland A."/>
            <person name="Barry K.W."/>
            <person name="Cichocki N."/>
            <person name="Veneault-Fourrey C."/>
            <person name="LaButti K."/>
            <person name="Lindquist E.A."/>
            <person name="Lipzen A."/>
            <person name="Lundell T."/>
            <person name="Morin E."/>
            <person name="Murat C."/>
            <person name="Sun H."/>
            <person name="Tunlid A."/>
            <person name="Henrissat B."/>
            <person name="Grigoriev I.V."/>
            <person name="Hibbett D.S."/>
            <person name="Martin F."/>
            <person name="Nordberg H.P."/>
            <person name="Cantor M.N."/>
            <person name="Hua S.X."/>
        </authorList>
    </citation>
    <scope>NUCLEOTIDE SEQUENCE [LARGE SCALE GENOMIC DNA]</scope>
    <source>
        <strain evidence="2 3">Zn</strain>
    </source>
</reference>
<feature type="chain" id="PRO_5002174805" evidence="1">
    <location>
        <begin position="31"/>
        <end position="332"/>
    </location>
</feature>
<feature type="signal peptide" evidence="1">
    <location>
        <begin position="1"/>
        <end position="30"/>
    </location>
</feature>
<dbReference type="InParanoid" id="A0A0C3HF39"/>
<evidence type="ECO:0000313" key="2">
    <source>
        <dbReference type="EMBL" id="KIN06851.1"/>
    </source>
</evidence>
<proteinExistence type="predicted"/>
<evidence type="ECO:0000256" key="1">
    <source>
        <dbReference type="SAM" id="SignalP"/>
    </source>
</evidence>
<sequence length="332" mass="36103">MHFLVQTPLRHVGQAPLLLCAFLSAASVTAQEVHSGITFDVQFSNTSAIETTPIKDPYEATAAQQASIRLQTAINETGIAKDCLTNPVDISPTALYALKDCIANETVDGFFMLLADDIEASNTFWDRVVTESTSDMTQWVPTRAYVTCYFGAALNATSFAEWTLSSSLVDAAELNANPEHYLFALTDESLTEASAQIFEGWGGVLSTFGTKRTNFTVPAYEVPDFGGSVPAPWSLADSFNLELQRIGPKVLAYGDGNTFGYLHIAVRDVPATTAHPAAIQVYSAVWYPPWDQNTNTTERQEFLTNYIADEAHHMVVEVVNLSLKAAAELAAV</sequence>
<gene>
    <name evidence="2" type="ORF">OIDMADRAFT_46776</name>
</gene>